<dbReference type="InterPro" id="IPR000047">
    <property type="entry name" value="HTH_motif"/>
</dbReference>
<dbReference type="InterPro" id="IPR001356">
    <property type="entry name" value="HD"/>
</dbReference>
<feature type="DNA-binding region" description="Homeobox" evidence="5">
    <location>
        <begin position="212"/>
        <end position="271"/>
    </location>
</feature>
<evidence type="ECO:0000256" key="4">
    <source>
        <dbReference type="ARBA" id="ARBA00023242"/>
    </source>
</evidence>
<keyword evidence="4 5" id="KW-0539">Nucleus</keyword>
<dbReference type="PROSITE" id="PS00027">
    <property type="entry name" value="HOMEOBOX_1"/>
    <property type="match status" value="1"/>
</dbReference>
<protein>
    <recommendedName>
        <fullName evidence="8">Homeobox domain-containing protein</fullName>
    </recommendedName>
</protein>
<accession>A0A7R9KD15</accession>
<dbReference type="Proteomes" id="UP000759131">
    <property type="component" value="Unassembled WGS sequence"/>
</dbReference>
<evidence type="ECO:0000256" key="2">
    <source>
        <dbReference type="ARBA" id="ARBA00023125"/>
    </source>
</evidence>
<dbReference type="PROSITE" id="PS50071">
    <property type="entry name" value="HOMEOBOX_2"/>
    <property type="match status" value="1"/>
</dbReference>
<dbReference type="GO" id="GO:0051960">
    <property type="term" value="P:regulation of nervous system development"/>
    <property type="evidence" value="ECO:0007669"/>
    <property type="project" value="TreeGrafter"/>
</dbReference>
<sequence>MWSPMTPNYFSIDRLLSNDKTSSGLKNPDRHPADFPQFVPNVELFNNVFSSAAKTGFDGPYHHMPQPSNTQDMLPFWLFLPQYLSMQRSLGLWSPPRSPDSSGESAPGLLNGDFINRSQRDFHRSERKDRNETFIHDIHDEPDSSSSRDSTSSQQTPNSGQYTPTASLEEDKTLSQPIRSPSRLSSDETNELDGKQSGDSNNDNKSDPNHQNRRRRTSFSSEQLLELEREFHLKKYLSLTERAQLAHTLALSESQIKIWFQNRRAKWKRVKGQRVVGGINNHGHGSTASHKIHVPIPVHVDRVKIRSQQQQIDKRFISSHF</sequence>
<feature type="compositionally biased region" description="Polar residues" evidence="7">
    <location>
        <begin position="157"/>
        <end position="166"/>
    </location>
</feature>
<feature type="compositionally biased region" description="Basic and acidic residues" evidence="7">
    <location>
        <begin position="118"/>
        <end position="142"/>
    </location>
</feature>
<dbReference type="AlphaFoldDB" id="A0A7R9KD15"/>
<name>A0A7R9KD15_9ACAR</name>
<dbReference type="Pfam" id="PF00046">
    <property type="entry name" value="Homeodomain"/>
    <property type="match status" value="1"/>
</dbReference>
<dbReference type="InterPro" id="IPR009057">
    <property type="entry name" value="Homeodomain-like_sf"/>
</dbReference>
<dbReference type="GO" id="GO:0005634">
    <property type="term" value="C:nucleus"/>
    <property type="evidence" value="ECO:0007669"/>
    <property type="project" value="UniProtKB-SubCell"/>
</dbReference>
<evidence type="ECO:0000256" key="1">
    <source>
        <dbReference type="ARBA" id="ARBA00004123"/>
    </source>
</evidence>
<dbReference type="PRINTS" id="PR00024">
    <property type="entry name" value="HOMEOBOX"/>
</dbReference>
<dbReference type="GO" id="GO:0000977">
    <property type="term" value="F:RNA polymerase II transcription regulatory region sequence-specific DNA binding"/>
    <property type="evidence" value="ECO:0007669"/>
    <property type="project" value="TreeGrafter"/>
</dbReference>
<dbReference type="OrthoDB" id="6159439at2759"/>
<keyword evidence="2 5" id="KW-0238">DNA-binding</keyword>
<feature type="domain" description="Homeobox" evidence="8">
    <location>
        <begin position="210"/>
        <end position="270"/>
    </location>
</feature>
<proteinExistence type="predicted"/>
<reference evidence="9" key="1">
    <citation type="submission" date="2020-11" db="EMBL/GenBank/DDBJ databases">
        <authorList>
            <person name="Tran Van P."/>
        </authorList>
    </citation>
    <scope>NUCLEOTIDE SEQUENCE</scope>
</reference>
<evidence type="ECO:0000256" key="5">
    <source>
        <dbReference type="PROSITE-ProRule" id="PRU00108"/>
    </source>
</evidence>
<gene>
    <name evidence="9" type="ORF">OSB1V03_LOCUS1229</name>
</gene>
<organism evidence="9">
    <name type="scientific">Medioppia subpectinata</name>
    <dbReference type="NCBI Taxonomy" id="1979941"/>
    <lineage>
        <taxon>Eukaryota</taxon>
        <taxon>Metazoa</taxon>
        <taxon>Ecdysozoa</taxon>
        <taxon>Arthropoda</taxon>
        <taxon>Chelicerata</taxon>
        <taxon>Arachnida</taxon>
        <taxon>Acari</taxon>
        <taxon>Acariformes</taxon>
        <taxon>Sarcoptiformes</taxon>
        <taxon>Oribatida</taxon>
        <taxon>Brachypylina</taxon>
        <taxon>Oppioidea</taxon>
        <taxon>Oppiidae</taxon>
        <taxon>Medioppia</taxon>
    </lineage>
</organism>
<dbReference type="SUPFAM" id="SSF46689">
    <property type="entry name" value="Homeodomain-like"/>
    <property type="match status" value="1"/>
</dbReference>
<dbReference type="InterPro" id="IPR017970">
    <property type="entry name" value="Homeobox_CS"/>
</dbReference>
<keyword evidence="10" id="KW-1185">Reference proteome</keyword>
<feature type="region of interest" description="Disordered" evidence="7">
    <location>
        <begin position="92"/>
        <end position="221"/>
    </location>
</feature>
<dbReference type="SMART" id="SM00389">
    <property type="entry name" value="HOX"/>
    <property type="match status" value="1"/>
</dbReference>
<dbReference type="PANTHER" id="PTHR24334:SF0">
    <property type="entry name" value="HOMEOBOX PROTEIN UNPLUGGED"/>
    <property type="match status" value="1"/>
</dbReference>
<feature type="compositionally biased region" description="Polar residues" evidence="7">
    <location>
        <begin position="174"/>
        <end position="184"/>
    </location>
</feature>
<evidence type="ECO:0000313" key="10">
    <source>
        <dbReference type="Proteomes" id="UP000759131"/>
    </source>
</evidence>
<comment type="subcellular location">
    <subcellularLocation>
        <location evidence="1 5 6">Nucleus</location>
    </subcellularLocation>
</comment>
<dbReference type="Gene3D" id="1.10.10.60">
    <property type="entry name" value="Homeodomain-like"/>
    <property type="match status" value="1"/>
</dbReference>
<evidence type="ECO:0000313" key="9">
    <source>
        <dbReference type="EMBL" id="CAD7620748.1"/>
    </source>
</evidence>
<dbReference type="CDD" id="cd00086">
    <property type="entry name" value="homeodomain"/>
    <property type="match status" value="1"/>
</dbReference>
<dbReference type="GO" id="GO:0000981">
    <property type="term" value="F:DNA-binding transcription factor activity, RNA polymerase II-specific"/>
    <property type="evidence" value="ECO:0007669"/>
    <property type="project" value="InterPro"/>
</dbReference>
<feature type="compositionally biased region" description="Low complexity" evidence="7">
    <location>
        <begin position="144"/>
        <end position="156"/>
    </location>
</feature>
<feature type="compositionally biased region" description="Basic and acidic residues" evidence="7">
    <location>
        <begin position="192"/>
        <end position="210"/>
    </location>
</feature>
<keyword evidence="3 5" id="KW-0371">Homeobox</keyword>
<evidence type="ECO:0000256" key="7">
    <source>
        <dbReference type="SAM" id="MobiDB-lite"/>
    </source>
</evidence>
<dbReference type="EMBL" id="CAJPIZ010000335">
    <property type="protein sequence ID" value="CAG2101178.1"/>
    <property type="molecule type" value="Genomic_DNA"/>
</dbReference>
<evidence type="ECO:0000256" key="6">
    <source>
        <dbReference type="RuleBase" id="RU000682"/>
    </source>
</evidence>
<dbReference type="PANTHER" id="PTHR24334">
    <property type="entry name" value="HOMEOBOX PROTEIN GBX"/>
    <property type="match status" value="1"/>
</dbReference>
<evidence type="ECO:0000259" key="8">
    <source>
        <dbReference type="PROSITE" id="PS50071"/>
    </source>
</evidence>
<dbReference type="InterPro" id="IPR020479">
    <property type="entry name" value="HD_metazoa"/>
</dbReference>
<dbReference type="InterPro" id="IPR042982">
    <property type="entry name" value="GBX-1/2"/>
</dbReference>
<evidence type="ECO:0000256" key="3">
    <source>
        <dbReference type="ARBA" id="ARBA00023155"/>
    </source>
</evidence>
<dbReference type="EMBL" id="OC854910">
    <property type="protein sequence ID" value="CAD7620748.1"/>
    <property type="molecule type" value="Genomic_DNA"/>
</dbReference>
<dbReference type="PRINTS" id="PR00031">
    <property type="entry name" value="HTHREPRESSR"/>
</dbReference>